<dbReference type="InterPro" id="IPR001451">
    <property type="entry name" value="Hexapep"/>
</dbReference>
<reference evidence="9" key="2">
    <citation type="submission" date="2020-09" db="EMBL/GenBank/DDBJ databases">
        <authorList>
            <person name="Sun Q."/>
            <person name="Zhou Y."/>
        </authorList>
    </citation>
    <scope>NUCLEOTIDE SEQUENCE</scope>
    <source>
        <strain evidence="9">CGMCC 1.15758</strain>
    </source>
</reference>
<keyword evidence="7" id="KW-0012">Acyltransferase</keyword>
<keyword evidence="5" id="KW-0677">Repeat</keyword>
<dbReference type="CDD" id="cd03351">
    <property type="entry name" value="LbH_UDP-GlcNAc_AT"/>
    <property type="match status" value="1"/>
</dbReference>
<feature type="domain" description="UDP N-acetylglucosamine O-acyltransferase C-terminal" evidence="8">
    <location>
        <begin position="174"/>
        <end position="256"/>
    </location>
</feature>
<evidence type="ECO:0000256" key="1">
    <source>
        <dbReference type="ARBA" id="ARBA00022490"/>
    </source>
</evidence>
<evidence type="ECO:0000256" key="4">
    <source>
        <dbReference type="ARBA" id="ARBA00022679"/>
    </source>
</evidence>
<dbReference type="PIRSF" id="PIRSF000456">
    <property type="entry name" value="UDP-GlcNAc_acltr"/>
    <property type="match status" value="1"/>
</dbReference>
<dbReference type="InterPro" id="IPR010137">
    <property type="entry name" value="Lipid_A_LpxA"/>
</dbReference>
<comment type="caution">
    <text evidence="9">The sequence shown here is derived from an EMBL/GenBank/DDBJ whole genome shotgun (WGS) entry which is preliminary data.</text>
</comment>
<dbReference type="InterPro" id="IPR037157">
    <property type="entry name" value="Acetyltransf_C_sf"/>
</dbReference>
<reference evidence="9" key="1">
    <citation type="journal article" date="2014" name="Int. J. Syst. Evol. Microbiol.">
        <title>Complete genome sequence of Corynebacterium casei LMG S-19264T (=DSM 44701T), isolated from a smear-ripened cheese.</title>
        <authorList>
            <consortium name="US DOE Joint Genome Institute (JGI-PGF)"/>
            <person name="Walter F."/>
            <person name="Albersmeier A."/>
            <person name="Kalinowski J."/>
            <person name="Ruckert C."/>
        </authorList>
    </citation>
    <scope>NUCLEOTIDE SEQUENCE</scope>
    <source>
        <strain evidence="9">CGMCC 1.15758</strain>
    </source>
</reference>
<dbReference type="InterPro" id="IPR029098">
    <property type="entry name" value="Acetyltransf_C"/>
</dbReference>
<dbReference type="Pfam" id="PF00132">
    <property type="entry name" value="Hexapep"/>
    <property type="match status" value="2"/>
</dbReference>
<keyword evidence="4" id="KW-0808">Transferase</keyword>
<keyword evidence="10" id="KW-1185">Reference proteome</keyword>
<keyword evidence="2" id="KW-0444">Lipid biosynthesis</keyword>
<dbReference type="PROSITE" id="PS00101">
    <property type="entry name" value="HEXAPEP_TRANSFERASES"/>
    <property type="match status" value="1"/>
</dbReference>
<evidence type="ECO:0000256" key="6">
    <source>
        <dbReference type="ARBA" id="ARBA00023098"/>
    </source>
</evidence>
<name>A0A8J2Z416_9GAMM</name>
<dbReference type="Gene3D" id="1.20.1180.10">
    <property type="entry name" value="Udp N-acetylglucosamine O-acyltransferase, C-terminal domain"/>
    <property type="match status" value="1"/>
</dbReference>
<evidence type="ECO:0000256" key="3">
    <source>
        <dbReference type="ARBA" id="ARBA00022556"/>
    </source>
</evidence>
<keyword evidence="3" id="KW-0441">Lipid A biosynthesis</keyword>
<dbReference type="SUPFAM" id="SSF51161">
    <property type="entry name" value="Trimeric LpxA-like enzymes"/>
    <property type="match status" value="1"/>
</dbReference>
<evidence type="ECO:0000313" key="10">
    <source>
        <dbReference type="Proteomes" id="UP000636949"/>
    </source>
</evidence>
<evidence type="ECO:0000256" key="2">
    <source>
        <dbReference type="ARBA" id="ARBA00022516"/>
    </source>
</evidence>
<proteinExistence type="predicted"/>
<dbReference type="GO" id="GO:0008780">
    <property type="term" value="F:acyl-[acyl-carrier-protein]-UDP-N-acetylglucosamine O-acyltransferase activity"/>
    <property type="evidence" value="ECO:0007669"/>
    <property type="project" value="InterPro"/>
</dbReference>
<accession>A0A8J2Z416</accession>
<dbReference type="PANTHER" id="PTHR43480">
    <property type="entry name" value="ACYL-[ACYL-CARRIER-PROTEIN]--UDP-N-ACETYLGLUCOSAMINE O-ACYLTRANSFERASE"/>
    <property type="match status" value="1"/>
</dbReference>
<sequence length="257" mass="28174">MIDERAVIHETAEIADNVTIGPYAIIGENTKIGEGCNISAHAVIGKNAIIGKNNRIFQFASVGEEPIDRTFHGEFSQLILGDNNIIRECVTIHGGTAKEDGITRVGNNNLIMNYVHIGHDCRVGNNVTLVNNAALAGHVHVDDFATIGINSGIHQFCRIGSYAFIAHMALITQDVPPYLMVTASPTTSPCGINVEGLKRAGFSSQDIRQIREAYKIIYRQGLRLVEAIEKLKIMQQETPAIERFITLLESSKRGIIR</sequence>
<dbReference type="NCBIfam" id="TIGR01852">
    <property type="entry name" value="lipid_A_lpxA"/>
    <property type="match status" value="1"/>
</dbReference>
<dbReference type="RefSeq" id="WP_117002411.1">
    <property type="nucleotide sequence ID" value="NZ_BMJS01000011.1"/>
</dbReference>
<dbReference type="InterPro" id="IPR018357">
    <property type="entry name" value="Hexapep_transf_CS"/>
</dbReference>
<dbReference type="GO" id="GO:0009245">
    <property type="term" value="P:lipid A biosynthetic process"/>
    <property type="evidence" value="ECO:0007669"/>
    <property type="project" value="UniProtKB-KW"/>
</dbReference>
<keyword evidence="1" id="KW-0963">Cytoplasm</keyword>
<protein>
    <submittedName>
        <fullName evidence="9">Acyl-[acyl-carrier-protein]--UDP-N-acetylglucosamine O-acyltransferase</fullName>
    </submittedName>
</protein>
<dbReference type="PANTHER" id="PTHR43480:SF1">
    <property type="entry name" value="ACYL-[ACYL-CARRIER-PROTEIN]--UDP-N-ACETYLGLUCOSAMINE O-ACYLTRANSFERASE, MITOCHONDRIAL-RELATED"/>
    <property type="match status" value="1"/>
</dbReference>
<dbReference type="OrthoDB" id="9807278at2"/>
<dbReference type="InterPro" id="IPR011004">
    <property type="entry name" value="Trimer_LpxA-like_sf"/>
</dbReference>
<organism evidence="9 10">
    <name type="scientific">Cysteiniphilum litorale</name>
    <dbReference type="NCBI Taxonomy" id="2056700"/>
    <lineage>
        <taxon>Bacteria</taxon>
        <taxon>Pseudomonadati</taxon>
        <taxon>Pseudomonadota</taxon>
        <taxon>Gammaproteobacteria</taxon>
        <taxon>Thiotrichales</taxon>
        <taxon>Fastidiosibacteraceae</taxon>
        <taxon>Cysteiniphilum</taxon>
    </lineage>
</organism>
<evidence type="ECO:0000256" key="5">
    <source>
        <dbReference type="ARBA" id="ARBA00022737"/>
    </source>
</evidence>
<evidence type="ECO:0000313" key="9">
    <source>
        <dbReference type="EMBL" id="GGF96799.1"/>
    </source>
</evidence>
<dbReference type="AlphaFoldDB" id="A0A8J2Z416"/>
<dbReference type="GO" id="GO:0016020">
    <property type="term" value="C:membrane"/>
    <property type="evidence" value="ECO:0007669"/>
    <property type="project" value="GOC"/>
</dbReference>
<dbReference type="Proteomes" id="UP000636949">
    <property type="component" value="Unassembled WGS sequence"/>
</dbReference>
<dbReference type="EMBL" id="BMJS01000011">
    <property type="protein sequence ID" value="GGF96799.1"/>
    <property type="molecule type" value="Genomic_DNA"/>
</dbReference>
<dbReference type="Gene3D" id="2.160.10.10">
    <property type="entry name" value="Hexapeptide repeat proteins"/>
    <property type="match status" value="1"/>
</dbReference>
<evidence type="ECO:0000256" key="7">
    <source>
        <dbReference type="ARBA" id="ARBA00023315"/>
    </source>
</evidence>
<dbReference type="NCBIfam" id="NF003657">
    <property type="entry name" value="PRK05289.1"/>
    <property type="match status" value="1"/>
</dbReference>
<evidence type="ECO:0000259" key="8">
    <source>
        <dbReference type="Pfam" id="PF13720"/>
    </source>
</evidence>
<dbReference type="Pfam" id="PF13720">
    <property type="entry name" value="Acetyltransf_11"/>
    <property type="match status" value="1"/>
</dbReference>
<keyword evidence="6" id="KW-0443">Lipid metabolism</keyword>
<gene>
    <name evidence="9" type="primary">lpxA</name>
    <name evidence="9" type="ORF">GCM10010995_12580</name>
</gene>